<gene>
    <name evidence="2" type="ORF">DF3PB_2440002</name>
</gene>
<feature type="region of interest" description="Disordered" evidence="1">
    <location>
        <begin position="20"/>
        <end position="43"/>
    </location>
</feature>
<evidence type="ECO:0000256" key="1">
    <source>
        <dbReference type="SAM" id="MobiDB-lite"/>
    </source>
</evidence>
<dbReference type="EMBL" id="UIDG01000162">
    <property type="protein sequence ID" value="SUS06130.1"/>
    <property type="molecule type" value="Genomic_DNA"/>
</dbReference>
<evidence type="ECO:0000313" key="2">
    <source>
        <dbReference type="EMBL" id="SUS06130.1"/>
    </source>
</evidence>
<accession>A0A380TCF8</accession>
<dbReference type="AlphaFoldDB" id="A0A380TCF8"/>
<reference evidence="2" key="1">
    <citation type="submission" date="2018-07" db="EMBL/GenBank/DDBJ databases">
        <authorList>
            <person name="Quirk P.G."/>
            <person name="Krulwich T.A."/>
        </authorList>
    </citation>
    <scope>NUCLEOTIDE SEQUENCE</scope>
</reference>
<protein>
    <submittedName>
        <fullName evidence="2">Uncharacterized protein</fullName>
    </submittedName>
</protein>
<organism evidence="2">
    <name type="scientific">metagenome</name>
    <dbReference type="NCBI Taxonomy" id="256318"/>
    <lineage>
        <taxon>unclassified sequences</taxon>
        <taxon>metagenomes</taxon>
    </lineage>
</organism>
<sequence>MAPAAADSTRLTDLLTRLDAATGPDPTLDRDIGQALGGSTTAGEGPAYTASIDRCFDLLHQVAPGWHWHVGFGVTGLLPYATLALGPRRFEASAATVPLALLNVIVRAACARSSPDI</sequence>
<name>A0A380TCF8_9ZZZZ</name>
<proteinExistence type="predicted"/>